<proteinExistence type="predicted"/>
<keyword evidence="2" id="KW-0472">Membrane</keyword>
<feature type="compositionally biased region" description="Polar residues" evidence="1">
    <location>
        <begin position="831"/>
        <end position="847"/>
    </location>
</feature>
<dbReference type="GO" id="GO:0016740">
    <property type="term" value="F:transferase activity"/>
    <property type="evidence" value="ECO:0007669"/>
    <property type="project" value="UniProtKB-KW"/>
</dbReference>
<dbReference type="AlphaFoldDB" id="A0A9P8GLH4"/>
<dbReference type="Proteomes" id="UP000767238">
    <property type="component" value="Unassembled WGS sequence"/>
</dbReference>
<organism evidence="3 4">
    <name type="scientific">Aureobasidium melanogenum</name>
    <name type="common">Aureobasidium pullulans var. melanogenum</name>
    <dbReference type="NCBI Taxonomy" id="46634"/>
    <lineage>
        <taxon>Eukaryota</taxon>
        <taxon>Fungi</taxon>
        <taxon>Dikarya</taxon>
        <taxon>Ascomycota</taxon>
        <taxon>Pezizomycotina</taxon>
        <taxon>Dothideomycetes</taxon>
        <taxon>Dothideomycetidae</taxon>
        <taxon>Dothideales</taxon>
        <taxon>Saccotheciaceae</taxon>
        <taxon>Aureobasidium</taxon>
    </lineage>
</organism>
<keyword evidence="3" id="KW-0808">Transferase</keyword>
<dbReference type="Gene3D" id="3.90.550.10">
    <property type="entry name" value="Spore Coat Polysaccharide Biosynthesis Protein SpsA, Chain A"/>
    <property type="match status" value="1"/>
</dbReference>
<feature type="transmembrane region" description="Helical" evidence="2">
    <location>
        <begin position="637"/>
        <end position="653"/>
    </location>
</feature>
<feature type="transmembrane region" description="Helical" evidence="2">
    <location>
        <begin position="697"/>
        <end position="716"/>
    </location>
</feature>
<dbReference type="SUPFAM" id="SSF53448">
    <property type="entry name" value="Nucleotide-diphospho-sugar transferases"/>
    <property type="match status" value="1"/>
</dbReference>
<gene>
    <name evidence="3" type="ORF">KCV03_g2357</name>
</gene>
<keyword evidence="2" id="KW-1133">Transmembrane helix</keyword>
<accession>A0A9P8GLH4</accession>
<feature type="region of interest" description="Disordered" evidence="1">
    <location>
        <begin position="116"/>
        <end position="207"/>
    </location>
</feature>
<feature type="compositionally biased region" description="Polar residues" evidence="1">
    <location>
        <begin position="149"/>
        <end position="159"/>
    </location>
</feature>
<feature type="compositionally biased region" description="Polar residues" evidence="1">
    <location>
        <begin position="1"/>
        <end position="17"/>
    </location>
</feature>
<keyword evidence="2" id="KW-0812">Transmembrane</keyword>
<evidence type="ECO:0000256" key="2">
    <source>
        <dbReference type="SAM" id="Phobius"/>
    </source>
</evidence>
<feature type="region of interest" description="Disordered" evidence="1">
    <location>
        <begin position="831"/>
        <end position="902"/>
    </location>
</feature>
<dbReference type="EMBL" id="JAHFYH010000011">
    <property type="protein sequence ID" value="KAH0226981.1"/>
    <property type="molecule type" value="Genomic_DNA"/>
</dbReference>
<feature type="transmembrane region" description="Helical" evidence="2">
    <location>
        <begin position="322"/>
        <end position="342"/>
    </location>
</feature>
<feature type="compositionally biased region" description="Polar residues" evidence="1">
    <location>
        <begin position="889"/>
        <end position="899"/>
    </location>
</feature>
<feature type="region of interest" description="Disordered" evidence="1">
    <location>
        <begin position="949"/>
        <end position="995"/>
    </location>
</feature>
<feature type="non-terminal residue" evidence="3">
    <location>
        <position position="1"/>
    </location>
</feature>
<dbReference type="InterPro" id="IPR029044">
    <property type="entry name" value="Nucleotide-diphossugar_trans"/>
</dbReference>
<feature type="transmembrane region" description="Helical" evidence="2">
    <location>
        <begin position="660"/>
        <end position="677"/>
    </location>
</feature>
<dbReference type="CDD" id="cd00761">
    <property type="entry name" value="Glyco_tranf_GTA_type"/>
    <property type="match status" value="1"/>
</dbReference>
<sequence>MVRRPSNTSTFTDQRAGSTDGGRDDRAQSINAATDVIIPSTLLNALSSGPYESHINQFQNEEHRKTSNDFDVREVAQKLHEETNHILARSASVSIAELTRPSAARSELDFRKTSLEPNFGSTLRNRGVSPRTDQGRHALSTVTEGRATADNNPATTNDYFGNYSIGAQGPRRHRRTSSDRSVTRKARADEPSPTHPHPLRQDRNYSQNIDEIRISTQRPRRSTADVSRKGSIVQRSASVVLDTVENVKQAIRRSSIHDVYEKAKKRGLELQRSKWVMRLFEYTFYLILVAFVYFVLIGLPLWKGAVYWLYWVFKRKFAVAGTWAVTIGIAFIYAYTPLFVFFEKDPPMPADLDNIDPTRTPGVHNTALMIPCYKSAKIIGPTLDAALKIFPPSHIFVIANGNSPTPLDDTEVVCRPYGVNHVWSPVGSKIVAQFVGCYAARGFKNVLLIDDDCALPPNFPIVSDRMTPMIKCIGYTIKSVGPESSRGTLCQQAQDLEYKISGIQRALAGYIGSATFPHGAISLWDRQFLIETFYKHPGFSVSEDWFFGHVARQLGSRITMCTSVFIETETPNAVFFSSGGARGGFGEMTIFKQRFYRWNFFFVNGLYYNMAYIIGSWKLGFWELGAKLFVFQEVYETLLYLLSPFVLPISIIVRPAFFGYLFAGTFVLYSLNVVIFNELHLRLKKERVGSTCLYLYYMPYKVVLTLVNVGSCYWSLYKYAQYFARRHPKIVEDEKAVDVVLRMEEQHDTLADQGRRMTITAVGAQTQGSVVEQTPSGPTERKMTVTALGPKLDIQPMSPVAEQPEVFTPAIRLQGERVSFTSLRSNNSSVKIERLPSQTSEGISPSQYPGAPLVPTTTPEKADTKSLDRHSSRGRRSGSIRSDSLRRSTSLPRSQTSADFASPGFEELMDRLAVIESRLNPRTVSAVEVSIAEETRPISAPEIRFPIYALPIDEEEEDEEEEDEEEEDEEEEEGYELYDLEKLDSGKTEESKSMV</sequence>
<evidence type="ECO:0000256" key="1">
    <source>
        <dbReference type="SAM" id="MobiDB-lite"/>
    </source>
</evidence>
<protein>
    <submittedName>
        <fullName evidence="3">Glycosyl transferase</fullName>
    </submittedName>
</protein>
<feature type="compositionally biased region" description="Basic and acidic residues" evidence="1">
    <location>
        <begin position="860"/>
        <end position="871"/>
    </location>
</feature>
<feature type="transmembrane region" description="Helical" evidence="2">
    <location>
        <begin position="282"/>
        <end position="302"/>
    </location>
</feature>
<reference evidence="3" key="1">
    <citation type="journal article" date="2021" name="J Fungi (Basel)">
        <title>Virulence traits and population genomics of the black yeast Aureobasidium melanogenum.</title>
        <authorList>
            <person name="Cernosa A."/>
            <person name="Sun X."/>
            <person name="Gostincar C."/>
            <person name="Fang C."/>
            <person name="Gunde-Cimerman N."/>
            <person name="Song Z."/>
        </authorList>
    </citation>
    <scope>NUCLEOTIDE SEQUENCE</scope>
    <source>
        <strain evidence="3">EXF-8016</strain>
    </source>
</reference>
<comment type="caution">
    <text evidence="3">The sequence shown here is derived from an EMBL/GenBank/DDBJ whole genome shotgun (WGS) entry which is preliminary data.</text>
</comment>
<dbReference type="Pfam" id="PF13641">
    <property type="entry name" value="Glyco_tranf_2_3"/>
    <property type="match status" value="1"/>
</dbReference>
<name>A0A9P8GLH4_AURME</name>
<feature type="region of interest" description="Disordered" evidence="1">
    <location>
        <begin position="1"/>
        <end position="30"/>
    </location>
</feature>
<evidence type="ECO:0000313" key="3">
    <source>
        <dbReference type="EMBL" id="KAH0226981.1"/>
    </source>
</evidence>
<feature type="transmembrane region" description="Helical" evidence="2">
    <location>
        <begin position="598"/>
        <end position="617"/>
    </location>
</feature>
<feature type="compositionally biased region" description="Acidic residues" evidence="1">
    <location>
        <begin position="952"/>
        <end position="978"/>
    </location>
</feature>
<reference evidence="3" key="2">
    <citation type="submission" date="2021-08" db="EMBL/GenBank/DDBJ databases">
        <authorList>
            <person name="Gostincar C."/>
            <person name="Sun X."/>
            <person name="Song Z."/>
            <person name="Gunde-Cimerman N."/>
        </authorList>
    </citation>
    <scope>NUCLEOTIDE SEQUENCE</scope>
    <source>
        <strain evidence="3">EXF-8016</strain>
    </source>
</reference>
<feature type="compositionally biased region" description="Basic and acidic residues" evidence="1">
    <location>
        <begin position="979"/>
        <end position="995"/>
    </location>
</feature>
<dbReference type="OrthoDB" id="2590398at2759"/>
<evidence type="ECO:0000313" key="4">
    <source>
        <dbReference type="Proteomes" id="UP000767238"/>
    </source>
</evidence>
<feature type="compositionally biased region" description="Basic and acidic residues" evidence="1">
    <location>
        <begin position="176"/>
        <end position="192"/>
    </location>
</feature>